<feature type="domain" description="Fe/B12 periplasmic-binding" evidence="1">
    <location>
        <begin position="6"/>
        <end position="302"/>
    </location>
</feature>
<keyword evidence="2" id="KW-0614">Plasmid</keyword>
<dbReference type="PROSITE" id="PS50983">
    <property type="entry name" value="FE_B12_PBP"/>
    <property type="match status" value="1"/>
</dbReference>
<protein>
    <submittedName>
        <fullName evidence="2">ABC transporter substrate-binding protein</fullName>
    </submittedName>
</protein>
<dbReference type="Pfam" id="PF01497">
    <property type="entry name" value="Peripla_BP_2"/>
    <property type="match status" value="1"/>
</dbReference>
<dbReference type="RefSeq" id="WP_353646145.1">
    <property type="nucleotide sequence ID" value="NZ_CP159254.1"/>
</dbReference>
<dbReference type="EMBL" id="CP159254">
    <property type="protein sequence ID" value="XCG51881.1"/>
    <property type="molecule type" value="Genomic_DNA"/>
</dbReference>
<reference evidence="2" key="1">
    <citation type="submission" date="2024-06" db="EMBL/GenBank/DDBJ databases">
        <title>Mesorhizobium karijinii sp. nov., a symbiont of the iconic Swainsona formosa from arid Australia.</title>
        <authorList>
            <person name="Hill Y.J."/>
            <person name="Watkin E.L.J."/>
            <person name="O'Hara G.W."/>
            <person name="Terpolilli J."/>
            <person name="Tye M.L."/>
            <person name="Kohlmeier M.G."/>
        </authorList>
    </citation>
    <scope>NUCLEOTIDE SEQUENCE</scope>
    <source>
        <strain evidence="2">WSM2240</strain>
        <plasmid evidence="2">pMk2240C</plasmid>
    </source>
</reference>
<gene>
    <name evidence="2" type="ORF">ABVK50_28435</name>
</gene>
<dbReference type="Gene3D" id="3.40.50.1980">
    <property type="entry name" value="Nitrogenase molybdenum iron protein domain"/>
    <property type="match status" value="2"/>
</dbReference>
<name>A0AAU8CY21_9HYPH</name>
<organism evidence="2">
    <name type="scientific">Mesorhizobium sp. WSM2240</name>
    <dbReference type="NCBI Taxonomy" id="3228851"/>
    <lineage>
        <taxon>Bacteria</taxon>
        <taxon>Pseudomonadati</taxon>
        <taxon>Pseudomonadota</taxon>
        <taxon>Alphaproteobacteria</taxon>
        <taxon>Hyphomicrobiales</taxon>
        <taxon>Phyllobacteriaceae</taxon>
        <taxon>Mesorhizobium</taxon>
    </lineage>
</organism>
<dbReference type="InterPro" id="IPR002491">
    <property type="entry name" value="ABC_transptr_periplasmic_BD"/>
</dbReference>
<dbReference type="SUPFAM" id="SSF53807">
    <property type="entry name" value="Helical backbone' metal receptor"/>
    <property type="match status" value="1"/>
</dbReference>
<proteinExistence type="predicted"/>
<evidence type="ECO:0000259" key="1">
    <source>
        <dbReference type="PROSITE" id="PS50983"/>
    </source>
</evidence>
<dbReference type="InterPro" id="IPR050902">
    <property type="entry name" value="ABC_Transporter_SBP"/>
</dbReference>
<accession>A0AAU8CY21</accession>
<dbReference type="PANTHER" id="PTHR30535:SF34">
    <property type="entry name" value="MOLYBDATE-BINDING PROTEIN MOLA"/>
    <property type="match status" value="1"/>
</dbReference>
<geneLocation type="plasmid" evidence="2">
    <name>pMk2240C</name>
</geneLocation>
<dbReference type="PANTHER" id="PTHR30535">
    <property type="entry name" value="VITAMIN B12-BINDING PROTEIN"/>
    <property type="match status" value="1"/>
</dbReference>
<evidence type="ECO:0000313" key="2">
    <source>
        <dbReference type="EMBL" id="XCG51881.1"/>
    </source>
</evidence>
<sequence length="329" mass="36582">MEVPAKRVVLGLYFEDYWAIGGDAAMDKLVGISKAAWSDWRPANWQAYLKVRPSLDQIPDVGEVEVSTFSVEKLIALKPDVAILAEWQVNGIGGDFQRIVDAGIPVVVVDYHAQTEERHVASTRLIGKVIGAEDRAEKIAQEYETSIKEVRDRIEKAGQPRPSVYIELGSKGPEEQGPSYGDYMWGKIAEVAGGDNITKDVVRTWGPVAPEQVLASRPEVVMMAGSEWRKHPTGQLMGEGVTAAEALERLKDFTQRPGWSSLPAIENGRLHAVYQGASRTIMDYTSVQYFAKALYPDLFKDIDPQSNYLAFYERYLPIRPSGTFMTGLK</sequence>
<dbReference type="AlphaFoldDB" id="A0AAU8CY21"/>